<dbReference type="AlphaFoldDB" id="A0A919J9C3"/>
<evidence type="ECO:0000259" key="2">
    <source>
        <dbReference type="PROSITE" id="PS51186"/>
    </source>
</evidence>
<dbReference type="SUPFAM" id="SSF55729">
    <property type="entry name" value="Acyl-CoA N-acyltransferases (Nat)"/>
    <property type="match status" value="1"/>
</dbReference>
<protein>
    <recommendedName>
        <fullName evidence="2">N-acetyltransferase domain-containing protein</fullName>
    </recommendedName>
</protein>
<keyword evidence="4" id="KW-1185">Reference proteome</keyword>
<dbReference type="GO" id="GO:0016747">
    <property type="term" value="F:acyltransferase activity, transferring groups other than amino-acyl groups"/>
    <property type="evidence" value="ECO:0007669"/>
    <property type="project" value="InterPro"/>
</dbReference>
<reference evidence="3" key="1">
    <citation type="submission" date="2021-01" db="EMBL/GenBank/DDBJ databases">
        <title>Whole genome shotgun sequence of Actinoplanes ferrugineus NBRC 15555.</title>
        <authorList>
            <person name="Komaki H."/>
            <person name="Tamura T."/>
        </authorList>
    </citation>
    <scope>NUCLEOTIDE SEQUENCE</scope>
    <source>
        <strain evidence="3">NBRC 15555</strain>
    </source>
</reference>
<feature type="region of interest" description="Disordered" evidence="1">
    <location>
        <begin position="179"/>
        <end position="214"/>
    </location>
</feature>
<proteinExistence type="predicted"/>
<dbReference type="RefSeq" id="WP_203822014.1">
    <property type="nucleotide sequence ID" value="NZ_BAAABP010000015.1"/>
</dbReference>
<organism evidence="3 4">
    <name type="scientific">Paractinoplanes ferrugineus</name>
    <dbReference type="NCBI Taxonomy" id="113564"/>
    <lineage>
        <taxon>Bacteria</taxon>
        <taxon>Bacillati</taxon>
        <taxon>Actinomycetota</taxon>
        <taxon>Actinomycetes</taxon>
        <taxon>Micromonosporales</taxon>
        <taxon>Micromonosporaceae</taxon>
        <taxon>Paractinoplanes</taxon>
    </lineage>
</organism>
<feature type="domain" description="N-acetyltransferase" evidence="2">
    <location>
        <begin position="2"/>
        <end position="174"/>
    </location>
</feature>
<dbReference type="InterPro" id="IPR016181">
    <property type="entry name" value="Acyl_CoA_acyltransferase"/>
</dbReference>
<dbReference type="EMBL" id="BOMM01000070">
    <property type="protein sequence ID" value="GIE15657.1"/>
    <property type="molecule type" value="Genomic_DNA"/>
</dbReference>
<sequence length="214" mass="22762">MIAIRPVSAAQLCDLQDRLEPVYRQCFSAPPWNETDEEIADYPARLARHTGHPGSYGFVAEEGAELAGAIYGWPAPACLPEASAFDLAVRDAVSPAVAALLVAPAVVVAELMVAPAFHRRGIGRTLLAEYVAGRSRAWLATHPGAGAVALYESEGWVRRAAYVASGTPLVLYTYQASPPRDTPALPAPGQGSACGPVRRRSATRPNRRPPSRPV</sequence>
<name>A0A919J9C3_9ACTN</name>
<dbReference type="Gene3D" id="3.40.630.30">
    <property type="match status" value="1"/>
</dbReference>
<evidence type="ECO:0000313" key="4">
    <source>
        <dbReference type="Proteomes" id="UP000598174"/>
    </source>
</evidence>
<comment type="caution">
    <text evidence="3">The sequence shown here is derived from an EMBL/GenBank/DDBJ whole genome shotgun (WGS) entry which is preliminary data.</text>
</comment>
<feature type="compositionally biased region" description="Basic residues" evidence="1">
    <location>
        <begin position="197"/>
        <end position="214"/>
    </location>
</feature>
<dbReference type="InterPro" id="IPR000182">
    <property type="entry name" value="GNAT_dom"/>
</dbReference>
<dbReference type="CDD" id="cd04301">
    <property type="entry name" value="NAT_SF"/>
    <property type="match status" value="1"/>
</dbReference>
<dbReference type="Pfam" id="PF00583">
    <property type="entry name" value="Acetyltransf_1"/>
    <property type="match status" value="1"/>
</dbReference>
<accession>A0A919J9C3</accession>
<gene>
    <name evidence="3" type="ORF">Afe05nite_74970</name>
</gene>
<dbReference type="Proteomes" id="UP000598174">
    <property type="component" value="Unassembled WGS sequence"/>
</dbReference>
<dbReference type="PROSITE" id="PS51186">
    <property type="entry name" value="GNAT"/>
    <property type="match status" value="1"/>
</dbReference>
<evidence type="ECO:0000313" key="3">
    <source>
        <dbReference type="EMBL" id="GIE15657.1"/>
    </source>
</evidence>
<evidence type="ECO:0000256" key="1">
    <source>
        <dbReference type="SAM" id="MobiDB-lite"/>
    </source>
</evidence>